<dbReference type="Proteomes" id="UP000811899">
    <property type="component" value="Unassembled WGS sequence"/>
</dbReference>
<dbReference type="SUPFAM" id="SSF54001">
    <property type="entry name" value="Cysteine proteinases"/>
    <property type="match status" value="1"/>
</dbReference>
<feature type="domain" description="Transglutaminase-like" evidence="1">
    <location>
        <begin position="157"/>
        <end position="223"/>
    </location>
</feature>
<dbReference type="InterPro" id="IPR038765">
    <property type="entry name" value="Papain-like_cys_pep_sf"/>
</dbReference>
<sequence>MTFDLSDKSSTTETELWLPYPVSDRDQTISEVKIIGDYAASAVYTDTAYSTPMLYARWDKGATSRKLTFSFKADRKEVIRRDFPLKEAVWDPADYAQYLSATKSAPIDGEVWIQAAKITAGKRTVLEKAKAIYDWTCENTYRDPKTKGCGVGDACAMLKNPGGKCADIHSLFVALARAAGVPAREVFGIRMGKKAREEITTWQHCWAEFYLPGYGWVPVDAADVRKAMLTENLKLEDAKTAEYRAYFWGGIDPYRVKLSVGRDLTLNPPQPGGPLNYFMYPFARTGGKVLDWLDPASFKYSITYTEK</sequence>
<dbReference type="InterPro" id="IPR002931">
    <property type="entry name" value="Transglutaminase-like"/>
</dbReference>
<proteinExistence type="predicted"/>
<dbReference type="AlphaFoldDB" id="A0AAW4KZT2"/>
<dbReference type="PANTHER" id="PTHR38339:SF1">
    <property type="entry name" value="TRANSGLUTAMINASE-LIKE DOMAIN-CONTAINING PROTEIN"/>
    <property type="match status" value="1"/>
</dbReference>
<dbReference type="EMBL" id="JAHCVJ010000001">
    <property type="protein sequence ID" value="MBT0663060.1"/>
    <property type="molecule type" value="Genomic_DNA"/>
</dbReference>
<keyword evidence="3" id="KW-1185">Reference proteome</keyword>
<protein>
    <submittedName>
        <fullName evidence="2">Transglutaminase domain-containing protein</fullName>
    </submittedName>
</protein>
<dbReference type="PANTHER" id="PTHR38339">
    <property type="entry name" value="TRANSGLUTAMINASE DOMAIN PROTEIN"/>
    <property type="match status" value="1"/>
</dbReference>
<evidence type="ECO:0000313" key="2">
    <source>
        <dbReference type="EMBL" id="MBT0663060.1"/>
    </source>
</evidence>
<organism evidence="2 3">
    <name type="scientific">Geoanaerobacter pelophilus</name>
    <dbReference type="NCBI Taxonomy" id="60036"/>
    <lineage>
        <taxon>Bacteria</taxon>
        <taxon>Pseudomonadati</taxon>
        <taxon>Thermodesulfobacteriota</taxon>
        <taxon>Desulfuromonadia</taxon>
        <taxon>Geobacterales</taxon>
        <taxon>Geobacteraceae</taxon>
        <taxon>Geoanaerobacter</taxon>
    </lineage>
</organism>
<dbReference type="SMART" id="SM00460">
    <property type="entry name" value="TGc"/>
    <property type="match status" value="1"/>
</dbReference>
<dbReference type="Pfam" id="PF01841">
    <property type="entry name" value="Transglut_core"/>
    <property type="match status" value="1"/>
</dbReference>
<accession>A0AAW4KZT2</accession>
<name>A0AAW4KZT2_9BACT</name>
<comment type="caution">
    <text evidence="2">The sequence shown here is derived from an EMBL/GenBank/DDBJ whole genome shotgun (WGS) entry which is preliminary data.</text>
</comment>
<evidence type="ECO:0000313" key="3">
    <source>
        <dbReference type="Proteomes" id="UP000811899"/>
    </source>
</evidence>
<dbReference type="Gene3D" id="3.10.620.30">
    <property type="match status" value="1"/>
</dbReference>
<reference evidence="2 3" key="1">
    <citation type="submission" date="2021-05" db="EMBL/GenBank/DDBJ databases">
        <title>The draft genome of Geobacter pelophilus DSM 12255.</title>
        <authorList>
            <person name="Xu Z."/>
            <person name="Masuda Y."/>
            <person name="Itoh H."/>
            <person name="Senoo K."/>
        </authorList>
    </citation>
    <scope>NUCLEOTIDE SEQUENCE [LARGE SCALE GENOMIC DNA]</scope>
    <source>
        <strain evidence="2 3">DSM 12255</strain>
    </source>
</reference>
<evidence type="ECO:0000259" key="1">
    <source>
        <dbReference type="SMART" id="SM00460"/>
    </source>
</evidence>
<gene>
    <name evidence="2" type="ORF">KI809_02000</name>
</gene>